<evidence type="ECO:0000313" key="2">
    <source>
        <dbReference type="EMBL" id="GAA2922207.1"/>
    </source>
</evidence>
<name>A0ABP6J895_9ACTN</name>
<keyword evidence="3" id="KW-1185">Reference proteome</keyword>
<protein>
    <recommendedName>
        <fullName evidence="1">MEDS domain-containing protein</fullName>
    </recommendedName>
</protein>
<comment type="caution">
    <text evidence="2">The sequence shown here is derived from an EMBL/GenBank/DDBJ whole genome shotgun (WGS) entry which is preliminary data.</text>
</comment>
<evidence type="ECO:0000313" key="3">
    <source>
        <dbReference type="Proteomes" id="UP001500403"/>
    </source>
</evidence>
<accession>A0ABP6J895</accession>
<evidence type="ECO:0000259" key="1">
    <source>
        <dbReference type="Pfam" id="PF14417"/>
    </source>
</evidence>
<dbReference type="Pfam" id="PF14417">
    <property type="entry name" value="MEDS"/>
    <property type="match status" value="1"/>
</dbReference>
<gene>
    <name evidence="2" type="ORF">GCM10010446_02870</name>
</gene>
<proteinExistence type="predicted"/>
<dbReference type="InterPro" id="IPR025847">
    <property type="entry name" value="MEDS_domain"/>
</dbReference>
<feature type="domain" description="MEDS" evidence="1">
    <location>
        <begin position="21"/>
        <end position="181"/>
    </location>
</feature>
<organism evidence="2 3">
    <name type="scientific">Streptomyces enissocaesilis</name>
    <dbReference type="NCBI Taxonomy" id="332589"/>
    <lineage>
        <taxon>Bacteria</taxon>
        <taxon>Bacillati</taxon>
        <taxon>Actinomycetota</taxon>
        <taxon>Actinomycetes</taxon>
        <taxon>Kitasatosporales</taxon>
        <taxon>Streptomycetaceae</taxon>
        <taxon>Streptomyces</taxon>
        <taxon>Streptomyces rochei group</taxon>
    </lineage>
</organism>
<dbReference type="EMBL" id="BAAAUD010000005">
    <property type="protein sequence ID" value="GAA2922207.1"/>
    <property type="molecule type" value="Genomic_DNA"/>
</dbReference>
<reference evidence="3" key="1">
    <citation type="journal article" date="2019" name="Int. J. Syst. Evol. Microbiol.">
        <title>The Global Catalogue of Microorganisms (GCM) 10K type strain sequencing project: providing services to taxonomists for standard genome sequencing and annotation.</title>
        <authorList>
            <consortium name="The Broad Institute Genomics Platform"/>
            <consortium name="The Broad Institute Genome Sequencing Center for Infectious Disease"/>
            <person name="Wu L."/>
            <person name="Ma J."/>
        </authorList>
    </citation>
    <scope>NUCLEOTIDE SEQUENCE [LARGE SCALE GENOMIC DNA]</scope>
    <source>
        <strain evidence="3">JCM 9088</strain>
    </source>
</reference>
<sequence length="302" mass="33452">MDERAYAHPSLMPVQGMRAGDHAFLGYDDEANWDALVTSTRSGPAHGEKVIVFAAPQVDPDAVRVRPDGTSPLLAEARGRGQLTHSSMRALIRPDRRFTPERQCECLREETSLAVAQGYRGLRAFIDMHWVADLDADVTTMMHRESRTEHLFDRRPCNEICSYDRRAFDGDVLDTMSEAHPRSLLSALGELRILHADGSVRIAGEADHATREPFVTALRDALDRTAGPRLLVDLMSLHFLGVRCALDLIGLVDHIHHAAGATGTAGHDGIEIRCGTAQAVLLRRLGSDRVRRLTLTEAVREW</sequence>
<dbReference type="RefSeq" id="WP_344489258.1">
    <property type="nucleotide sequence ID" value="NZ_BAAAUD010000005.1"/>
</dbReference>
<dbReference type="Proteomes" id="UP001500403">
    <property type="component" value="Unassembled WGS sequence"/>
</dbReference>